<name>A0A840B7A1_9SPHN</name>
<dbReference type="GO" id="GO:0005886">
    <property type="term" value="C:plasma membrane"/>
    <property type="evidence" value="ECO:0007669"/>
    <property type="project" value="UniProtKB-SubCell"/>
</dbReference>
<keyword evidence="5 6" id="KW-0472">Membrane</keyword>
<gene>
    <name evidence="7" type="ORF">GGR91_002264</name>
</gene>
<dbReference type="AlphaFoldDB" id="A0A840B7A1"/>
<feature type="transmembrane region" description="Helical" evidence="6">
    <location>
        <begin position="342"/>
        <end position="360"/>
    </location>
</feature>
<feature type="transmembrane region" description="Helical" evidence="6">
    <location>
        <begin position="79"/>
        <end position="99"/>
    </location>
</feature>
<feature type="transmembrane region" description="Helical" evidence="6">
    <location>
        <begin position="119"/>
        <end position="142"/>
    </location>
</feature>
<evidence type="ECO:0000256" key="4">
    <source>
        <dbReference type="ARBA" id="ARBA00022989"/>
    </source>
</evidence>
<dbReference type="RefSeq" id="WP_183942297.1">
    <property type="nucleotide sequence ID" value="NZ_JACIEA010000004.1"/>
</dbReference>
<proteinExistence type="predicted"/>
<feature type="transmembrane region" description="Helical" evidence="6">
    <location>
        <begin position="154"/>
        <end position="172"/>
    </location>
</feature>
<keyword evidence="4 6" id="KW-1133">Transmembrane helix</keyword>
<evidence type="ECO:0000313" key="7">
    <source>
        <dbReference type="EMBL" id="MBB3943995.1"/>
    </source>
</evidence>
<accession>A0A840B7A1</accession>
<comment type="subcellular location">
    <subcellularLocation>
        <location evidence="1">Cell membrane</location>
        <topology evidence="1">Multi-pass membrane protein</topology>
    </subcellularLocation>
</comment>
<feature type="transmembrane region" description="Helical" evidence="6">
    <location>
        <begin position="6"/>
        <end position="27"/>
    </location>
</feature>
<feature type="transmembrane region" description="Helical" evidence="6">
    <location>
        <begin position="178"/>
        <end position="198"/>
    </location>
</feature>
<evidence type="ECO:0000313" key="8">
    <source>
        <dbReference type="Proteomes" id="UP000581447"/>
    </source>
</evidence>
<feature type="transmembrane region" description="Helical" evidence="6">
    <location>
        <begin position="372"/>
        <end position="390"/>
    </location>
</feature>
<feature type="transmembrane region" description="Helical" evidence="6">
    <location>
        <begin position="300"/>
        <end position="322"/>
    </location>
</feature>
<dbReference type="EMBL" id="JACIEA010000004">
    <property type="protein sequence ID" value="MBB3943995.1"/>
    <property type="molecule type" value="Genomic_DNA"/>
</dbReference>
<protein>
    <submittedName>
        <fullName evidence="7">O-antigen/teichoic acid export membrane protein</fullName>
    </submittedName>
</protein>
<evidence type="ECO:0000256" key="3">
    <source>
        <dbReference type="ARBA" id="ARBA00022692"/>
    </source>
</evidence>
<dbReference type="Proteomes" id="UP000581447">
    <property type="component" value="Unassembled WGS sequence"/>
</dbReference>
<sequence length="432" mass="48247">MVRNATSSMFALVWLNLLSILAIPLYIKILGVSERGIVAACVSLQIIANFVDAGFSQIVPRWVATAAGNIKLLRSYLILFRRIFFVLALFIFILLQSSASYLAHDWFVTSLAEAEALELAIRIFAFQLFFQFINSLYIGFWFGMAQQVAVNARTCLFGTIKHVVAISVLFFIQSAPWLYTLIFAAVAFLELAANFQILERVLRDDAGSHAETAVFNEKLKLNHFLKEVLILSVSIIIGLSASQLDRIVLSATLSVKELGIYAVMFSVAAAVLQLQSPWMKANFPNLVKNVKENTFPTASQFLIIISGCLVFGLLPCFIVYTYCDLILDIWLNNNDLRDAGKPVLKILMISIGLNSIYSVLYQIIIASSKDKIVLAINIFSTGTTLVFIIFADENLGVLLGGYIWLVLTTSQLICGLIWLLMQFNSRYRQSRN</sequence>
<keyword evidence="2" id="KW-1003">Cell membrane</keyword>
<reference evidence="7 8" key="1">
    <citation type="submission" date="2020-08" db="EMBL/GenBank/DDBJ databases">
        <title>Genomic Encyclopedia of Type Strains, Phase IV (KMG-IV): sequencing the most valuable type-strain genomes for metagenomic binning, comparative biology and taxonomic classification.</title>
        <authorList>
            <person name="Goeker M."/>
        </authorList>
    </citation>
    <scope>NUCLEOTIDE SEQUENCE [LARGE SCALE GENOMIC DNA]</scope>
    <source>
        <strain evidence="7 8">DSM 29050</strain>
    </source>
</reference>
<evidence type="ECO:0000256" key="1">
    <source>
        <dbReference type="ARBA" id="ARBA00004651"/>
    </source>
</evidence>
<comment type="caution">
    <text evidence="7">The sequence shown here is derived from an EMBL/GenBank/DDBJ whole genome shotgun (WGS) entry which is preliminary data.</text>
</comment>
<evidence type="ECO:0000256" key="5">
    <source>
        <dbReference type="ARBA" id="ARBA00023136"/>
    </source>
</evidence>
<evidence type="ECO:0000256" key="6">
    <source>
        <dbReference type="SAM" id="Phobius"/>
    </source>
</evidence>
<dbReference type="InterPro" id="IPR050833">
    <property type="entry name" value="Poly_Biosynth_Transport"/>
</dbReference>
<keyword evidence="3 6" id="KW-0812">Transmembrane</keyword>
<evidence type="ECO:0000256" key="2">
    <source>
        <dbReference type="ARBA" id="ARBA00022475"/>
    </source>
</evidence>
<organism evidence="7 8">
    <name type="scientific">Sphingorhabdus rigui</name>
    <dbReference type="NCBI Taxonomy" id="1282858"/>
    <lineage>
        <taxon>Bacteria</taxon>
        <taxon>Pseudomonadati</taxon>
        <taxon>Pseudomonadota</taxon>
        <taxon>Alphaproteobacteria</taxon>
        <taxon>Sphingomonadales</taxon>
        <taxon>Sphingomonadaceae</taxon>
        <taxon>Sphingorhabdus</taxon>
    </lineage>
</organism>
<dbReference type="PANTHER" id="PTHR30250">
    <property type="entry name" value="PST FAMILY PREDICTED COLANIC ACID TRANSPORTER"/>
    <property type="match status" value="1"/>
</dbReference>
<feature type="transmembrane region" description="Helical" evidence="6">
    <location>
        <begin position="402"/>
        <end position="421"/>
    </location>
</feature>
<dbReference type="PANTHER" id="PTHR30250:SF26">
    <property type="entry name" value="PSMA PROTEIN"/>
    <property type="match status" value="1"/>
</dbReference>
<keyword evidence="8" id="KW-1185">Reference proteome</keyword>